<evidence type="ECO:0000313" key="10">
    <source>
        <dbReference type="EMBL" id="KRY82368.1"/>
    </source>
</evidence>
<gene>
    <name evidence="10" type="primary">Rnf121</name>
    <name evidence="10" type="ORF">T4D_2997</name>
</gene>
<keyword evidence="2 5" id="KW-0479">Metal-binding</keyword>
<dbReference type="SUPFAM" id="SSF52540">
    <property type="entry name" value="P-loop containing nucleoside triphosphate hydrolases"/>
    <property type="match status" value="1"/>
</dbReference>
<dbReference type="InterPro" id="IPR027417">
    <property type="entry name" value="P-loop_NTPase"/>
</dbReference>
<dbReference type="InterPro" id="IPR013083">
    <property type="entry name" value="Znf_RING/FYVE/PHD"/>
</dbReference>
<dbReference type="SMART" id="SM00449">
    <property type="entry name" value="SPRY"/>
    <property type="match status" value="1"/>
</dbReference>
<evidence type="ECO:0000256" key="5">
    <source>
        <dbReference type="PROSITE-ProRule" id="PRU00175"/>
    </source>
</evidence>
<evidence type="ECO:0000256" key="2">
    <source>
        <dbReference type="ARBA" id="ARBA00022771"/>
    </source>
</evidence>
<organism evidence="10 11">
    <name type="scientific">Trichinella pseudospiralis</name>
    <name type="common">Parasitic roundworm</name>
    <dbReference type="NCBI Taxonomy" id="6337"/>
    <lineage>
        <taxon>Eukaryota</taxon>
        <taxon>Metazoa</taxon>
        <taxon>Ecdysozoa</taxon>
        <taxon>Nematoda</taxon>
        <taxon>Enoplea</taxon>
        <taxon>Dorylaimia</taxon>
        <taxon>Trichinellida</taxon>
        <taxon>Trichinellidae</taxon>
        <taxon>Trichinella</taxon>
    </lineage>
</organism>
<feature type="region of interest" description="Disordered" evidence="6">
    <location>
        <begin position="974"/>
        <end position="1052"/>
    </location>
</feature>
<feature type="transmembrane region" description="Helical" evidence="7">
    <location>
        <begin position="778"/>
        <end position="802"/>
    </location>
</feature>
<keyword evidence="7" id="KW-0472">Membrane</keyword>
<dbReference type="InterPro" id="IPR043136">
    <property type="entry name" value="B30.2/SPRY_sf"/>
</dbReference>
<name>A0A0V1F8I2_TRIPS</name>
<dbReference type="AlphaFoldDB" id="A0A0V1F8I2"/>
<dbReference type="PANTHER" id="PTHR12381">
    <property type="entry name" value="HETEROGENEOUS NUCLEAR RIBONUCLEOPROTEIN U FAMILY MEMBER"/>
    <property type="match status" value="1"/>
</dbReference>
<evidence type="ECO:0000256" key="3">
    <source>
        <dbReference type="ARBA" id="ARBA00022833"/>
    </source>
</evidence>
<feature type="transmembrane region" description="Helical" evidence="7">
    <location>
        <begin position="808"/>
        <end position="825"/>
    </location>
</feature>
<feature type="region of interest" description="Disordered" evidence="6">
    <location>
        <begin position="1"/>
        <end position="62"/>
    </location>
</feature>
<dbReference type="Gene3D" id="3.40.50.300">
    <property type="entry name" value="P-loop containing nucleotide triphosphate hydrolases"/>
    <property type="match status" value="1"/>
</dbReference>
<feature type="domain" description="RING-type" evidence="8">
    <location>
        <begin position="859"/>
        <end position="908"/>
    </location>
</feature>
<dbReference type="Pfam" id="PF00622">
    <property type="entry name" value="SPRY"/>
    <property type="match status" value="1"/>
</dbReference>
<evidence type="ECO:0000256" key="4">
    <source>
        <dbReference type="ARBA" id="ARBA00023242"/>
    </source>
</evidence>
<dbReference type="CDD" id="cd16475">
    <property type="entry name" value="RING-H2_RNF121-like"/>
    <property type="match status" value="1"/>
</dbReference>
<dbReference type="GO" id="GO:0000380">
    <property type="term" value="P:alternative mRNA splicing, via spliceosome"/>
    <property type="evidence" value="ECO:0007669"/>
    <property type="project" value="TreeGrafter"/>
</dbReference>
<dbReference type="InterPro" id="IPR001870">
    <property type="entry name" value="B30.2/SPRY"/>
</dbReference>
<feature type="transmembrane region" description="Helical" evidence="7">
    <location>
        <begin position="1192"/>
        <end position="1210"/>
    </location>
</feature>
<accession>A0A0V1F8I2</accession>
<comment type="subcellular location">
    <subcellularLocation>
        <location evidence="1">Nucleus</location>
    </subcellularLocation>
</comment>
<dbReference type="Pfam" id="PF13671">
    <property type="entry name" value="AAA_33"/>
    <property type="match status" value="1"/>
</dbReference>
<dbReference type="Proteomes" id="UP000054995">
    <property type="component" value="Unassembled WGS sequence"/>
</dbReference>
<dbReference type="SMART" id="SM00184">
    <property type="entry name" value="RING"/>
    <property type="match status" value="2"/>
</dbReference>
<feature type="transmembrane region" description="Helical" evidence="7">
    <location>
        <begin position="684"/>
        <end position="703"/>
    </location>
</feature>
<feature type="compositionally biased region" description="Acidic residues" evidence="6">
    <location>
        <begin position="22"/>
        <end position="34"/>
    </location>
</feature>
<proteinExistence type="predicted"/>
<dbReference type="SUPFAM" id="SSF49899">
    <property type="entry name" value="Concanavalin A-like lectins/glucanases"/>
    <property type="match status" value="1"/>
</dbReference>
<comment type="caution">
    <text evidence="10">The sequence shown here is derived from an EMBL/GenBank/DDBJ whole genome shotgun (WGS) entry which is preliminary data.</text>
</comment>
<reference evidence="10 11" key="1">
    <citation type="submission" date="2015-01" db="EMBL/GenBank/DDBJ databases">
        <title>Evolution of Trichinella species and genotypes.</title>
        <authorList>
            <person name="Korhonen P.K."/>
            <person name="Edoardo P."/>
            <person name="Giuseppe L.R."/>
            <person name="Gasser R.B."/>
        </authorList>
    </citation>
    <scope>NUCLEOTIDE SEQUENCE [LARGE SCALE GENOMIC DNA]</scope>
    <source>
        <strain evidence="10">ISS470</strain>
    </source>
</reference>
<evidence type="ECO:0000256" key="6">
    <source>
        <dbReference type="SAM" id="MobiDB-lite"/>
    </source>
</evidence>
<dbReference type="PROSITE" id="PS50188">
    <property type="entry name" value="B302_SPRY"/>
    <property type="match status" value="1"/>
</dbReference>
<dbReference type="GO" id="GO:0005634">
    <property type="term" value="C:nucleus"/>
    <property type="evidence" value="ECO:0007669"/>
    <property type="project" value="UniProtKB-SubCell"/>
</dbReference>
<dbReference type="InterPro" id="IPR035778">
    <property type="entry name" value="SPRY_hnRNP_U"/>
</dbReference>
<evidence type="ECO:0000256" key="7">
    <source>
        <dbReference type="SAM" id="Phobius"/>
    </source>
</evidence>
<dbReference type="CDD" id="cd12884">
    <property type="entry name" value="SPRY_hnRNP"/>
    <property type="match status" value="1"/>
</dbReference>
<dbReference type="InterPro" id="IPR013320">
    <property type="entry name" value="ConA-like_dom_sf"/>
</dbReference>
<dbReference type="OrthoDB" id="445357at2759"/>
<evidence type="ECO:0000313" key="11">
    <source>
        <dbReference type="Proteomes" id="UP000054995"/>
    </source>
</evidence>
<feature type="domain" description="B30.2/SPRY" evidence="9">
    <location>
        <begin position="120"/>
        <end position="317"/>
    </location>
</feature>
<evidence type="ECO:0000259" key="9">
    <source>
        <dbReference type="PROSITE" id="PS50188"/>
    </source>
</evidence>
<keyword evidence="7" id="KW-0812">Transmembrane</keyword>
<keyword evidence="7" id="KW-1133">Transmembrane helix</keyword>
<keyword evidence="11" id="KW-1185">Reference proteome</keyword>
<dbReference type="InterPro" id="IPR003877">
    <property type="entry name" value="SPRY_dom"/>
</dbReference>
<feature type="compositionally biased region" description="Polar residues" evidence="6">
    <location>
        <begin position="979"/>
        <end position="988"/>
    </location>
</feature>
<dbReference type="InterPro" id="IPR001841">
    <property type="entry name" value="Znf_RING"/>
</dbReference>
<dbReference type="EMBL" id="JYDT01000178">
    <property type="protein sequence ID" value="KRY82368.1"/>
    <property type="molecule type" value="Genomic_DNA"/>
</dbReference>
<dbReference type="Gene3D" id="2.60.120.920">
    <property type="match status" value="1"/>
</dbReference>
<evidence type="ECO:0000256" key="1">
    <source>
        <dbReference type="ARBA" id="ARBA00004123"/>
    </source>
</evidence>
<feature type="compositionally biased region" description="Low complexity" evidence="6">
    <location>
        <begin position="36"/>
        <end position="51"/>
    </location>
</feature>
<keyword evidence="2 5" id="KW-0863">Zinc-finger</keyword>
<dbReference type="GO" id="GO:0003723">
    <property type="term" value="F:RNA binding"/>
    <property type="evidence" value="ECO:0007669"/>
    <property type="project" value="TreeGrafter"/>
</dbReference>
<dbReference type="GO" id="GO:0008270">
    <property type="term" value="F:zinc ion binding"/>
    <property type="evidence" value="ECO:0007669"/>
    <property type="project" value="UniProtKB-KW"/>
</dbReference>
<feature type="transmembrane region" description="Helical" evidence="7">
    <location>
        <begin position="715"/>
        <end position="731"/>
    </location>
</feature>
<keyword evidence="3" id="KW-0862">Zinc</keyword>
<keyword evidence="4" id="KW-0539">Nucleus</keyword>
<feature type="compositionally biased region" description="Basic and acidic residues" evidence="6">
    <location>
        <begin position="8"/>
        <end position="21"/>
    </location>
</feature>
<protein>
    <submittedName>
        <fullName evidence="10">RING finger protein</fullName>
    </submittedName>
</protein>
<dbReference type="PANTHER" id="PTHR12381:SF56">
    <property type="entry name" value="B30.2_SPRY DOMAIN-CONTAINING PROTEIN-RELATED"/>
    <property type="match status" value="1"/>
</dbReference>
<dbReference type="Gene3D" id="3.30.40.10">
    <property type="entry name" value="Zinc/RING finger domain, C3HC4 (zinc finger)"/>
    <property type="match status" value="2"/>
</dbReference>
<sequence>MKLSNENSECKTVEEEKKDNDSSCDTDEVTDAEIESSSSDSDSDNGSTSKSEAYNGEEKLDEDARRRFIEEFILINANLKNNHESDDSETSETIAVNKDSWKDDEKRLQYSKENSLGDDDEVTAEFANEFDLENCDETQVFIDPNNRDLNMKVMAKEPFIVSPYNEEGFVHMLASGRATYGVYNGCVAFEVQILENVDLSGNEYREEEDAHELRLGWSVDTSEMRLGEATYSYAYCSNGKVATEKYFENWGRRYSPNDVITCLVNFFEGTVSFCLNGTLVGIAFRFPVEAFSQRRPLFPAFTTKNVKFHINFGQQAEPWFPLPEEYVFINDVPYENRIRGPLPMKSKEECVVVMMIGLPGCGKSHWVRDYLSGHPEERWWLLSPSHALEQMSIQGTARFKFHQGRWDIVMGTAAKCYRKLLQMACKKKRNYIIDATNVFSVARKRKLAAFRDFQRKAIVIVPSEEEYARRLMHQSKNGATQVPADALLEMKAGFSLPTMRDGQFTDIEFVELQVKDAERIVARYNQEGKALRPPEKRRRGGGIDCQQDVNFSVEAKHTADSYLQEDTMISTNRYFSNHQYLSNDVNNVSYGQSWSSASVNSVVNIQYDQAIQLESTSKEINTFMMILTLVLLYSGSGKMDVHLALAKKYENYTSEQLKGLDEALQLKINHARFLLKHKGHEDKHVLIVCIAFLGVMIAQYLLFEWKKRYNKSYNRFTLFSMWTIPFALSLWRGFWRFIISWLAFTSMTLFITSKAMQKHISGSIPRLVYKWFLFIHKLCSFLGFLGYVVIVLTLFGIGIFLNIKFDDLFNFGILCLFYGIYYGVLNRDLAEICSNTMAAHIGYYSVDGLPRRTLESDMCAVCGSKISADGNEGKLEQLYSLSCGHTFHEFCIRGWCIVGKNEICPYCKEKVNLKEFFTNPWEKTEAALVYMLDFVRYLVAWNPILVLVNKFYTHCCCFVVAMASLKREAERRGKAAANTGPSTSNEGRVNSGAEETNEPAGGSGSLHKDYKSMESKEVEQGGGTNAGCSNCGGDDNDENREGRTNKPSSAEENASNSAFECNICLETAREAVISIWSCLHQWFETRPTNPICPVCKSSISKEKVIPLYGRGGSGCDPREKVPPRPAGQRSESFRTGFPGFNFGGEHAGGFQLSLGIGAFPFTFLTSTFNLGEMRHPHNGNTNNAIPREEEQFLSRMLFWMALLFLFWLIIA</sequence>
<dbReference type="SUPFAM" id="SSF57850">
    <property type="entry name" value="RING/U-box"/>
    <property type="match status" value="2"/>
</dbReference>
<feature type="compositionally biased region" description="Basic and acidic residues" evidence="6">
    <location>
        <begin position="1006"/>
        <end position="1019"/>
    </location>
</feature>
<dbReference type="PROSITE" id="PS50089">
    <property type="entry name" value="ZF_RING_2"/>
    <property type="match status" value="1"/>
</dbReference>
<evidence type="ECO:0000259" key="8">
    <source>
        <dbReference type="PROSITE" id="PS50089"/>
    </source>
</evidence>